<proteinExistence type="predicted"/>
<comment type="caution">
    <text evidence="1">The sequence shown here is derived from an EMBL/GenBank/DDBJ whole genome shotgun (WGS) entry which is preliminary data.</text>
</comment>
<reference evidence="1 2" key="1">
    <citation type="submission" date="2019-05" db="EMBL/GenBank/DDBJ databases">
        <title>Another draft genome of Portunus trituberculatus and its Hox gene families provides insights of decapod evolution.</title>
        <authorList>
            <person name="Jeong J.-H."/>
            <person name="Song I."/>
            <person name="Kim S."/>
            <person name="Choi T."/>
            <person name="Kim D."/>
            <person name="Ryu S."/>
            <person name="Kim W."/>
        </authorList>
    </citation>
    <scope>NUCLEOTIDE SEQUENCE [LARGE SCALE GENOMIC DNA]</scope>
    <source>
        <tissue evidence="1">Muscle</tissue>
    </source>
</reference>
<dbReference type="Proteomes" id="UP000324222">
    <property type="component" value="Unassembled WGS sequence"/>
</dbReference>
<accession>A0A5B7G957</accession>
<name>A0A5B7G957_PORTR</name>
<evidence type="ECO:0000313" key="2">
    <source>
        <dbReference type="Proteomes" id="UP000324222"/>
    </source>
</evidence>
<evidence type="ECO:0000313" key="1">
    <source>
        <dbReference type="EMBL" id="MPC54057.1"/>
    </source>
</evidence>
<protein>
    <submittedName>
        <fullName evidence="1">Uncharacterized protein</fullName>
    </submittedName>
</protein>
<keyword evidence="2" id="KW-1185">Reference proteome</keyword>
<gene>
    <name evidence="1" type="ORF">E2C01_047964</name>
</gene>
<dbReference type="AlphaFoldDB" id="A0A5B7G957"/>
<sequence>MITGRNINLSIMYSTRTSCVKLRFRRFSLRK</sequence>
<organism evidence="1 2">
    <name type="scientific">Portunus trituberculatus</name>
    <name type="common">Swimming crab</name>
    <name type="synonym">Neptunus trituberculatus</name>
    <dbReference type="NCBI Taxonomy" id="210409"/>
    <lineage>
        <taxon>Eukaryota</taxon>
        <taxon>Metazoa</taxon>
        <taxon>Ecdysozoa</taxon>
        <taxon>Arthropoda</taxon>
        <taxon>Crustacea</taxon>
        <taxon>Multicrustacea</taxon>
        <taxon>Malacostraca</taxon>
        <taxon>Eumalacostraca</taxon>
        <taxon>Eucarida</taxon>
        <taxon>Decapoda</taxon>
        <taxon>Pleocyemata</taxon>
        <taxon>Brachyura</taxon>
        <taxon>Eubrachyura</taxon>
        <taxon>Portunoidea</taxon>
        <taxon>Portunidae</taxon>
        <taxon>Portuninae</taxon>
        <taxon>Portunus</taxon>
    </lineage>
</organism>
<dbReference type="EMBL" id="VSRR010012077">
    <property type="protein sequence ID" value="MPC54057.1"/>
    <property type="molecule type" value="Genomic_DNA"/>
</dbReference>